<keyword evidence="1" id="KW-0732">Signal</keyword>
<gene>
    <name evidence="3" type="ORF">QEZ41_00255</name>
</gene>
<dbReference type="EMBL" id="JAUCDY010000001">
    <property type="protein sequence ID" value="MDM7856722.1"/>
    <property type="molecule type" value="Genomic_DNA"/>
</dbReference>
<keyword evidence="4" id="KW-1185">Reference proteome</keyword>
<feature type="domain" description="DUF4426" evidence="2">
    <location>
        <begin position="24"/>
        <end position="138"/>
    </location>
</feature>
<proteinExistence type="predicted"/>
<evidence type="ECO:0000256" key="1">
    <source>
        <dbReference type="SAM" id="SignalP"/>
    </source>
</evidence>
<evidence type="ECO:0000313" key="4">
    <source>
        <dbReference type="Proteomes" id="UP001241056"/>
    </source>
</evidence>
<feature type="signal peptide" evidence="1">
    <location>
        <begin position="1"/>
        <end position="19"/>
    </location>
</feature>
<evidence type="ECO:0000313" key="3">
    <source>
        <dbReference type="EMBL" id="MDM7856722.1"/>
    </source>
</evidence>
<sequence length="139" mass="15781">MRKLFFLCFALLLSNPLFAEQKYNSGDLDIHYIVFNSSFMQPEVAKATNLERSKNVAVLNISLVRAGQGEKGQVTGTLTNLLGQIQPLKFKEIDEGVAVYYIAQFPIDSRELLKFDIQVTDGQQKPHQIKFNQEVFPDL</sequence>
<organism evidence="3 4">
    <name type="scientific">Thiopseudomonas acetoxidans</name>
    <dbReference type="NCBI Taxonomy" id="3041622"/>
    <lineage>
        <taxon>Bacteria</taxon>
        <taxon>Pseudomonadati</taxon>
        <taxon>Pseudomonadota</taxon>
        <taxon>Gammaproteobacteria</taxon>
        <taxon>Pseudomonadales</taxon>
        <taxon>Pseudomonadaceae</taxon>
        <taxon>Thiopseudomonas</taxon>
    </lineage>
</organism>
<accession>A0ABT7SKK3</accession>
<name>A0ABT7SKK3_9GAMM</name>
<reference evidence="3 4" key="1">
    <citation type="submission" date="2023-06" db="EMBL/GenBank/DDBJ databases">
        <title>Thiopseudomonas sp. CY1220 draft genome sequence.</title>
        <authorList>
            <person name="Zhao G."/>
            <person name="An M."/>
        </authorList>
    </citation>
    <scope>NUCLEOTIDE SEQUENCE [LARGE SCALE GENOMIC DNA]</scope>
    <source>
        <strain evidence="3 4">CY1220</strain>
    </source>
</reference>
<dbReference type="Gene3D" id="2.60.40.3340">
    <property type="entry name" value="Domain of unknown function DUF4426"/>
    <property type="match status" value="1"/>
</dbReference>
<dbReference type="RefSeq" id="WP_289409290.1">
    <property type="nucleotide sequence ID" value="NZ_JAUCDY010000001.1"/>
</dbReference>
<protein>
    <submittedName>
        <fullName evidence="3">DUF4426 domain-containing protein</fullName>
    </submittedName>
</protein>
<evidence type="ECO:0000259" key="2">
    <source>
        <dbReference type="Pfam" id="PF14467"/>
    </source>
</evidence>
<dbReference type="Proteomes" id="UP001241056">
    <property type="component" value="Unassembled WGS sequence"/>
</dbReference>
<dbReference type="Pfam" id="PF14467">
    <property type="entry name" value="DUF4426"/>
    <property type="match status" value="1"/>
</dbReference>
<feature type="chain" id="PRO_5045527562" evidence="1">
    <location>
        <begin position="20"/>
        <end position="139"/>
    </location>
</feature>
<dbReference type="InterPro" id="IPR025218">
    <property type="entry name" value="DUF4426"/>
</dbReference>
<comment type="caution">
    <text evidence="3">The sequence shown here is derived from an EMBL/GenBank/DDBJ whole genome shotgun (WGS) entry which is preliminary data.</text>
</comment>